<organism evidence="2 3">
    <name type="scientific">Jannaschia pohangensis</name>
    <dbReference type="NCBI Taxonomy" id="390807"/>
    <lineage>
        <taxon>Bacteria</taxon>
        <taxon>Pseudomonadati</taxon>
        <taxon>Pseudomonadota</taxon>
        <taxon>Alphaproteobacteria</taxon>
        <taxon>Rhodobacterales</taxon>
        <taxon>Roseobacteraceae</taxon>
        <taxon>Jannaschia</taxon>
    </lineage>
</organism>
<gene>
    <name evidence="2" type="ORF">SAMN04488095_3494</name>
</gene>
<evidence type="ECO:0000313" key="2">
    <source>
        <dbReference type="EMBL" id="SFJ73255.1"/>
    </source>
</evidence>
<dbReference type="RefSeq" id="WP_092784007.1">
    <property type="nucleotide sequence ID" value="NZ_FORA01000006.1"/>
</dbReference>
<evidence type="ECO:0008006" key="4">
    <source>
        <dbReference type="Google" id="ProtNLM"/>
    </source>
</evidence>
<dbReference type="AlphaFoldDB" id="A0A1I3TR22"/>
<keyword evidence="1" id="KW-0732">Signal</keyword>
<dbReference type="STRING" id="390807.SAMN04488095_3494"/>
<reference evidence="2 3" key="1">
    <citation type="submission" date="2016-10" db="EMBL/GenBank/DDBJ databases">
        <authorList>
            <person name="de Groot N.N."/>
        </authorList>
    </citation>
    <scope>NUCLEOTIDE SEQUENCE [LARGE SCALE GENOMIC DNA]</scope>
    <source>
        <strain evidence="2 3">DSM 19073</strain>
    </source>
</reference>
<dbReference type="EMBL" id="FORA01000006">
    <property type="protein sequence ID" value="SFJ73255.1"/>
    <property type="molecule type" value="Genomic_DNA"/>
</dbReference>
<keyword evidence="3" id="KW-1185">Reference proteome</keyword>
<evidence type="ECO:0000256" key="1">
    <source>
        <dbReference type="SAM" id="SignalP"/>
    </source>
</evidence>
<feature type="signal peptide" evidence="1">
    <location>
        <begin position="1"/>
        <end position="22"/>
    </location>
</feature>
<evidence type="ECO:0000313" key="3">
    <source>
        <dbReference type="Proteomes" id="UP000199110"/>
    </source>
</evidence>
<feature type="chain" id="PRO_5011435897" description="DUF2125 domain-containing protein" evidence="1">
    <location>
        <begin position="23"/>
        <end position="489"/>
    </location>
</feature>
<protein>
    <recommendedName>
        <fullName evidence="4">DUF2125 domain-containing protein</fullName>
    </recommendedName>
</protein>
<proteinExistence type="predicted"/>
<dbReference type="Proteomes" id="UP000199110">
    <property type="component" value="Unassembled WGS sequence"/>
</dbReference>
<name>A0A1I3TR22_9RHOB</name>
<accession>A0A1I3TR22</accession>
<dbReference type="OrthoDB" id="7791409at2"/>
<sequence>MPKHAILGAAALLLTTAPAAWADLDAPTIWADWQSLYQTMGLELTAETESYEGGTLTLDGLTMTAEIAGAESVANYGSITLVEQGDGTVRVNIPAVIESKTTTEVDGYSQDQTVTFTNEGLSLIVREDGAERVYDFAADAVSMLIETDTNVGPDAPNVAITFTDIVSEYRSGVDGDANKFAQTFNNDALTINVSSEGDAPGVLNYVMSGVEGVVDGTYGDLEGPGFTASKLLNIEYAATITHSGSTTNLSMQNPEGPFTMTGASASGSLGFGMEDGVVSYDIGSTDANVQMQLPMLPVPVSMSMSEARTAFDFPLGPVGEEKPFGMTLSYRGLAIDDALWGLFDPTGQLPRDPADLVVDLEGTAVLNVDVFGDPEAMAGLQGPPGELKGVAIKQILLSLAGAELRGSGDLDFPTPGPVPQPVGTINLALDGGFSLIDKIVALGFIPAEQAAFVKGMAGAVAKPVGDDQLESVIEFTPGGGITANGLPLQ</sequence>